<gene>
    <name evidence="3" type="ORF">GII30_18670</name>
</gene>
<protein>
    <submittedName>
        <fullName evidence="3">Hydroxylase</fullName>
    </submittedName>
</protein>
<dbReference type="PIRSF" id="PIRSF016578">
    <property type="entry name" value="HsaA"/>
    <property type="match status" value="1"/>
</dbReference>
<dbReference type="InterPro" id="IPR013107">
    <property type="entry name" value="Acyl-CoA_DH_C"/>
</dbReference>
<evidence type="ECO:0000259" key="2">
    <source>
        <dbReference type="Pfam" id="PF08028"/>
    </source>
</evidence>
<evidence type="ECO:0000313" key="3">
    <source>
        <dbReference type="EMBL" id="QHN40914.1"/>
    </source>
</evidence>
<dbReference type="Gene3D" id="1.20.140.10">
    <property type="entry name" value="Butyryl-CoA Dehydrogenase, subunit A, domain 3"/>
    <property type="match status" value="1"/>
</dbReference>
<dbReference type="RefSeq" id="WP_005182631.1">
    <property type="nucleotide sequence ID" value="NZ_CP045804.1"/>
</dbReference>
<dbReference type="GO" id="GO:0016627">
    <property type="term" value="F:oxidoreductase activity, acting on the CH-CH group of donors"/>
    <property type="evidence" value="ECO:0007669"/>
    <property type="project" value="InterPro"/>
</dbReference>
<dbReference type="SUPFAM" id="SSF56645">
    <property type="entry name" value="Acyl-CoA dehydrogenase NM domain-like"/>
    <property type="match status" value="1"/>
</dbReference>
<accession>A0A857LX80</accession>
<dbReference type="Gene3D" id="1.10.540.10">
    <property type="entry name" value="Acyl-CoA dehydrogenase/oxidase, N-terminal domain"/>
    <property type="match status" value="1"/>
</dbReference>
<evidence type="ECO:0000256" key="1">
    <source>
        <dbReference type="ARBA" id="ARBA00023002"/>
    </source>
</evidence>
<reference evidence="3" key="1">
    <citation type="journal article" date="2021" name="Nat. Microbiol.">
        <title>Cocultivation of an ultrasmall environmental parasitic bacterium with lytic ability against bacteria associated with wastewater foams.</title>
        <authorList>
            <person name="Batinovic S."/>
            <person name="Rose J.J.A."/>
            <person name="Ratcliffe J."/>
            <person name="Seviour R.J."/>
            <person name="Petrovski S."/>
        </authorList>
    </citation>
    <scope>NUCLEOTIDE SEQUENCE</scope>
    <source>
        <strain evidence="3">CON44</strain>
    </source>
</reference>
<organism evidence="3">
    <name type="scientific">Gordonia amarae</name>
    <dbReference type="NCBI Taxonomy" id="36821"/>
    <lineage>
        <taxon>Bacteria</taxon>
        <taxon>Bacillati</taxon>
        <taxon>Actinomycetota</taxon>
        <taxon>Actinomycetes</taxon>
        <taxon>Mycobacteriales</taxon>
        <taxon>Gordoniaceae</taxon>
        <taxon>Gordonia</taxon>
    </lineage>
</organism>
<keyword evidence="1" id="KW-0560">Oxidoreductase</keyword>
<proteinExistence type="predicted"/>
<dbReference type="InterPro" id="IPR009100">
    <property type="entry name" value="AcylCoA_DH/oxidase_NM_dom_sf"/>
</dbReference>
<dbReference type="InterPro" id="IPR036250">
    <property type="entry name" value="AcylCo_DH-like_C"/>
</dbReference>
<dbReference type="InterPro" id="IPR037069">
    <property type="entry name" value="AcylCoA_DH/ox_N_sf"/>
</dbReference>
<name>A0A857LX80_9ACTN</name>
<dbReference type="Gene3D" id="2.40.110.10">
    <property type="entry name" value="Butyryl-CoA Dehydrogenase, subunit A, domain 2"/>
    <property type="match status" value="1"/>
</dbReference>
<dbReference type="AlphaFoldDB" id="A0A857LX80"/>
<dbReference type="EMBL" id="CP045810">
    <property type="protein sequence ID" value="QHN40914.1"/>
    <property type="molecule type" value="Genomic_DNA"/>
</dbReference>
<dbReference type="InterPro" id="IPR046373">
    <property type="entry name" value="Acyl-CoA_Oxase/DH_mid-dom_sf"/>
</dbReference>
<dbReference type="GO" id="GO:0050660">
    <property type="term" value="F:flavin adenine dinucleotide binding"/>
    <property type="evidence" value="ECO:0007669"/>
    <property type="project" value="InterPro"/>
</dbReference>
<dbReference type="SUPFAM" id="SSF47203">
    <property type="entry name" value="Acyl-CoA dehydrogenase C-terminal domain-like"/>
    <property type="match status" value="1"/>
</dbReference>
<sequence length="396" mass="43149">MAHEVHKRIEEARAEFASLAEENERLGKLSDRTAELLRQTGVIRMLQPTDFGGYAAQPRDFAEAVMAIAAADPAAGWVAGVVGVHPWELAQMDRKLQEEIWGEDPDTWVASPYMPNGVADPIDDDNFTLSGRWPFSSGSDHCKWDFLGALKGDGSGTSMPVLPPEVMHVVIPRKDYQLIDDSWDVVGLCGTGSKDVVVDKAVVPKYRTVTQDDISNGVAAQRSGRPEALYKLSFGVMFPLGITAATIGICEGALAHHYEIQQSRVSATGVLSKDDPYILRAAAEAASEIEAARVQLIEGISRIHDTIAAGGEPTLQERSNQRRNQVRCAWRAVSALDEIFARSGGGAIRKSSPMQRHWRDAHVGLQHMIHTDGAVYHANSLHNMGLETPQGMIVVV</sequence>
<dbReference type="Pfam" id="PF08028">
    <property type="entry name" value="Acyl-CoA_dh_2"/>
    <property type="match status" value="1"/>
</dbReference>
<feature type="domain" description="Acyl-CoA dehydrogenase C-terminal" evidence="2">
    <location>
        <begin position="240"/>
        <end position="370"/>
    </location>
</feature>